<evidence type="ECO:0000259" key="3">
    <source>
        <dbReference type="PROSITE" id="PS51464"/>
    </source>
</evidence>
<dbReference type="eggNOG" id="COG2222">
    <property type="taxonomic scope" value="Bacteria"/>
</dbReference>
<dbReference type="NCBIfam" id="NF006423">
    <property type="entry name" value="PRK08674.1-2"/>
    <property type="match status" value="1"/>
</dbReference>
<dbReference type="Gene3D" id="3.40.50.10490">
    <property type="entry name" value="Glucose-6-phosphate isomerase like protein, domain 1"/>
    <property type="match status" value="2"/>
</dbReference>
<dbReference type="KEGG" id="ial:IALB_1729"/>
<keyword evidence="5" id="KW-1185">Reference proteome</keyword>
<dbReference type="AlphaFoldDB" id="I0AKC9"/>
<evidence type="ECO:0000256" key="2">
    <source>
        <dbReference type="ARBA" id="ARBA00023235"/>
    </source>
</evidence>
<dbReference type="EMBL" id="CP003418">
    <property type="protein sequence ID" value="AFH49436.1"/>
    <property type="molecule type" value="Genomic_DNA"/>
</dbReference>
<dbReference type="STRING" id="945713.IALB_1729"/>
<comment type="similarity">
    <text evidence="1">Belongs to the PGI/PMI family.</text>
</comment>
<dbReference type="RefSeq" id="WP_014560587.1">
    <property type="nucleotide sequence ID" value="NC_017464.1"/>
</dbReference>
<dbReference type="InterPro" id="IPR046348">
    <property type="entry name" value="SIS_dom_sf"/>
</dbReference>
<evidence type="ECO:0000313" key="5">
    <source>
        <dbReference type="Proteomes" id="UP000007394"/>
    </source>
</evidence>
<dbReference type="CDD" id="cd05637">
    <property type="entry name" value="SIS_PGI_PMI_2"/>
    <property type="match status" value="1"/>
</dbReference>
<dbReference type="GO" id="GO:0005975">
    <property type="term" value="P:carbohydrate metabolic process"/>
    <property type="evidence" value="ECO:0007669"/>
    <property type="project" value="InterPro"/>
</dbReference>
<dbReference type="PROSITE" id="PS51464">
    <property type="entry name" value="SIS"/>
    <property type="match status" value="1"/>
</dbReference>
<evidence type="ECO:0000256" key="1">
    <source>
        <dbReference type="ARBA" id="ARBA00010523"/>
    </source>
</evidence>
<dbReference type="Proteomes" id="UP000007394">
    <property type="component" value="Chromosome"/>
</dbReference>
<dbReference type="CDD" id="cd05017">
    <property type="entry name" value="SIS_PGI_PMI_1"/>
    <property type="match status" value="1"/>
</dbReference>
<sequence>MKISELIQKYDTQNQFQVLKETYKQIEYAINNSYPDFGFSKDHFNKIIISGLGGSAISGGLLKNFLKDELSVPVIVNRNYFLPSFADDKTLMIASSYSGNTEETIESFNNALQKKCRIICISTGGKLEKLAQENSIPFIRLQKGFQPRYALGLSFFTLLKVFEKLELIASQKEVIEAIIQLWQNRAKEYSTENNTALTITQQLLGFIPVIYSASDCTNSVGYRFKSQINENSKLHAFHHEFPEMNHNEIIGWESHQQKKLHTKVIYILDETYHPQIKRRFQIVSELISKADVEIVSLQSNEKNFKVRIMDLIFLVDWISFYLGVLRGFDPSEIEYINLLKERLS</sequence>
<dbReference type="SUPFAM" id="SSF53697">
    <property type="entry name" value="SIS domain"/>
    <property type="match status" value="1"/>
</dbReference>
<dbReference type="GO" id="GO:0004347">
    <property type="term" value="F:glucose-6-phosphate isomerase activity"/>
    <property type="evidence" value="ECO:0007669"/>
    <property type="project" value="InterPro"/>
</dbReference>
<dbReference type="GO" id="GO:1901135">
    <property type="term" value="P:carbohydrate derivative metabolic process"/>
    <property type="evidence" value="ECO:0007669"/>
    <property type="project" value="InterPro"/>
</dbReference>
<proteinExistence type="inferred from homology"/>
<dbReference type="InterPro" id="IPR035484">
    <property type="entry name" value="SIS_PGI/PMI_1"/>
</dbReference>
<feature type="domain" description="SIS" evidence="3">
    <location>
        <begin position="26"/>
        <end position="167"/>
    </location>
</feature>
<dbReference type="NCBIfam" id="NF006426">
    <property type="entry name" value="PRK08674.1-6"/>
    <property type="match status" value="1"/>
</dbReference>
<dbReference type="HOGENOM" id="CLU_059687_0_0_10"/>
<protein>
    <submittedName>
        <fullName evidence="4">Hexose-6-phosphate isomerase</fullName>
    </submittedName>
</protein>
<organism evidence="4 5">
    <name type="scientific">Ignavibacterium album (strain DSM 19864 / JCM 16511 / NBRC 101810 / Mat9-16)</name>
    <dbReference type="NCBI Taxonomy" id="945713"/>
    <lineage>
        <taxon>Bacteria</taxon>
        <taxon>Pseudomonadati</taxon>
        <taxon>Ignavibacteriota</taxon>
        <taxon>Ignavibacteria</taxon>
        <taxon>Ignavibacteriales</taxon>
        <taxon>Ignavibacteriaceae</taxon>
        <taxon>Ignavibacterium</taxon>
    </lineage>
</organism>
<dbReference type="GO" id="GO:0097367">
    <property type="term" value="F:carbohydrate derivative binding"/>
    <property type="evidence" value="ECO:0007669"/>
    <property type="project" value="InterPro"/>
</dbReference>
<dbReference type="Pfam" id="PF10432">
    <property type="entry name" value="bact-PGI_C"/>
    <property type="match status" value="1"/>
</dbReference>
<gene>
    <name evidence="4" type="ordered locus">IALB_1729</name>
</gene>
<evidence type="ECO:0000313" key="4">
    <source>
        <dbReference type="EMBL" id="AFH49436.1"/>
    </source>
</evidence>
<name>I0AKC9_IGNAJ</name>
<dbReference type="GO" id="GO:0004476">
    <property type="term" value="F:mannose-6-phosphate isomerase activity"/>
    <property type="evidence" value="ECO:0007669"/>
    <property type="project" value="InterPro"/>
</dbReference>
<accession>I0AKC9</accession>
<keyword evidence="2 4" id="KW-0413">Isomerase</keyword>
<dbReference type="InterPro" id="IPR019490">
    <property type="entry name" value="Glu6P/Mann6P_isomerase_C"/>
</dbReference>
<dbReference type="NCBIfam" id="TIGR02128">
    <property type="entry name" value="G6PI_arch"/>
    <property type="match status" value="1"/>
</dbReference>
<dbReference type="InterPro" id="IPR001347">
    <property type="entry name" value="SIS_dom"/>
</dbReference>
<reference evidence="4 5" key="1">
    <citation type="journal article" date="2012" name="Front. Microbiol.">
        <title>Complete genome of Ignavibacterium album, a metabolically versatile, flagellated, facultative anaerobe from the phylum Chlorobi.</title>
        <authorList>
            <person name="Liu Z."/>
            <person name="Frigaard N.-U."/>
            <person name="Vogl K."/>
            <person name="Iino T."/>
            <person name="Ohkuma M."/>
            <person name="Overmann J."/>
            <person name="Bryant D.A."/>
        </authorList>
    </citation>
    <scope>NUCLEOTIDE SEQUENCE [LARGE SCALE GENOMIC DNA]</scope>
    <source>
        <strain evidence="5">DSM 19864 / JCM 16511 / NBRC 101810 / Mat9-16</strain>
    </source>
</reference>
<dbReference type="PATRIC" id="fig|945713.3.peg.1732"/>